<gene>
    <name evidence="2" type="ORF">DCO61_11115</name>
    <name evidence="3" type="ORF">LS64_004755</name>
</gene>
<proteinExistence type="predicted"/>
<dbReference type="RefSeq" id="WP_034572231.1">
    <property type="nucleotide sequence ID" value="NZ_JRMP02000005.1"/>
</dbReference>
<reference evidence="3 4" key="1">
    <citation type="journal article" date="2014" name="Genome Announc.">
        <title>Draft genome sequences of eight enterohepatic helicobacter species isolated from both laboratory and wild rodents.</title>
        <authorList>
            <person name="Sheh A."/>
            <person name="Shen Z."/>
            <person name="Fox J.G."/>
        </authorList>
    </citation>
    <scope>NUCLEOTIDE SEQUENCE [LARGE SCALE GENOMIC DNA]</scope>
    <source>
        <strain evidence="3 4">MIT 97-6194</strain>
    </source>
</reference>
<evidence type="ECO:0000313" key="3">
    <source>
        <dbReference type="EMBL" id="TLD94808.1"/>
    </source>
</evidence>
<evidence type="ECO:0000313" key="4">
    <source>
        <dbReference type="Proteomes" id="UP000029714"/>
    </source>
</evidence>
<dbReference type="EMBL" id="QBIU01000002">
    <property type="protein sequence ID" value="MWV70525.1"/>
    <property type="molecule type" value="Genomic_DNA"/>
</dbReference>
<feature type="signal peptide" evidence="1">
    <location>
        <begin position="1"/>
        <end position="16"/>
    </location>
</feature>
<dbReference type="STRING" id="1548018.LS64_08495"/>
<reference evidence="2 5" key="4">
    <citation type="submission" date="2019-12" db="EMBL/GenBank/DDBJ databases">
        <title>Multi-Generational Helicobacter saguini Isolates.</title>
        <authorList>
            <person name="Mannion A."/>
            <person name="Shen Z."/>
            <person name="Fox J.G."/>
        </authorList>
    </citation>
    <scope>NUCLEOTIDE SEQUENCE [LARGE SCALE GENOMIC DNA]</scope>
    <source>
        <strain evidence="2">16-048</strain>
        <strain evidence="5">16-048 (F4)</strain>
    </source>
</reference>
<name>A0A347VPJ9_9HELI</name>
<dbReference type="Proteomes" id="UP000029714">
    <property type="component" value="Unassembled WGS sequence"/>
</dbReference>
<organism evidence="3 4">
    <name type="scientific">Helicobacter saguini</name>
    <dbReference type="NCBI Taxonomy" id="1548018"/>
    <lineage>
        <taxon>Bacteria</taxon>
        <taxon>Pseudomonadati</taxon>
        <taxon>Campylobacterota</taxon>
        <taxon>Epsilonproteobacteria</taxon>
        <taxon>Campylobacterales</taxon>
        <taxon>Helicobacteraceae</taxon>
        <taxon>Helicobacter</taxon>
    </lineage>
</organism>
<dbReference type="Proteomes" id="UP000477070">
    <property type="component" value="Unassembled WGS sequence"/>
</dbReference>
<comment type="caution">
    <text evidence="3">The sequence shown here is derived from an EMBL/GenBank/DDBJ whole genome shotgun (WGS) entry which is preliminary data.</text>
</comment>
<evidence type="ECO:0000313" key="5">
    <source>
        <dbReference type="Proteomes" id="UP000477070"/>
    </source>
</evidence>
<sequence>MLRILLLIAMINLLNAANCTDSNISYNCGDWYLKEYYDDEKKAYEKAKLSLNKSQKRALYENEKAFKDQLFTCSKPRSVRKAVETSKQCAERMLDERIYDLQDPLKLLKCSGYIENIAPKILCETYNWEGVYALTKPQNPQNSPTSQNPQNPQTPQYKGTITIACSIESCKAAYFGISGEDGCYDNYMRFSFTNDTQGLLEFSPGERFDRSNICRVNVTRVKGDIILSVDSNFSNECKSACDATSALQMNEKYEYQDIME</sequence>
<evidence type="ECO:0008006" key="6">
    <source>
        <dbReference type="Google" id="ProtNLM"/>
    </source>
</evidence>
<accession>A0A347VPJ9</accession>
<dbReference type="AlphaFoldDB" id="A0A347VPJ9"/>
<feature type="chain" id="PRO_5036063070" description="DUF1311 domain-containing protein" evidence="1">
    <location>
        <begin position="17"/>
        <end position="260"/>
    </location>
</feature>
<dbReference type="EMBL" id="JRMP02000005">
    <property type="protein sequence ID" value="TLD94808.1"/>
    <property type="molecule type" value="Genomic_DNA"/>
</dbReference>
<reference evidence="3" key="3">
    <citation type="submission" date="2018-04" db="EMBL/GenBank/DDBJ databases">
        <authorList>
            <person name="Sheh A."/>
            <person name="Shen Z."/>
            <person name="Mannion A.J."/>
            <person name="Fox J.G."/>
        </authorList>
    </citation>
    <scope>NUCLEOTIDE SEQUENCE</scope>
    <source>
        <strain evidence="3">MIT 97-6194</strain>
    </source>
</reference>
<keyword evidence="1" id="KW-0732">Signal</keyword>
<evidence type="ECO:0000256" key="1">
    <source>
        <dbReference type="SAM" id="SignalP"/>
    </source>
</evidence>
<keyword evidence="4" id="KW-1185">Reference proteome</keyword>
<evidence type="ECO:0000313" key="2">
    <source>
        <dbReference type="EMBL" id="MWV70525.1"/>
    </source>
</evidence>
<protein>
    <recommendedName>
        <fullName evidence="6">DUF1311 domain-containing protein</fullName>
    </recommendedName>
</protein>
<reference evidence="3 4" key="2">
    <citation type="journal article" date="2016" name="Infect. Immun.">
        <title>Helicobacter saguini, a Novel Helicobacter Isolated from Cotton-Top Tamarins with Ulcerative Colitis, Has Proinflammatory Properties and Induces Typhlocolitis and Dysplasia in Gnotobiotic IL-10-/- Mice.</title>
        <authorList>
            <person name="Shen Z."/>
            <person name="Mannion A."/>
            <person name="Whary M.T."/>
            <person name="Muthupalani S."/>
            <person name="Sheh A."/>
            <person name="Feng Y."/>
            <person name="Gong G."/>
            <person name="Vandamme P."/>
            <person name="Holcombe H.R."/>
            <person name="Paster B.J."/>
            <person name="Fox J.G."/>
        </authorList>
    </citation>
    <scope>NUCLEOTIDE SEQUENCE [LARGE SCALE GENOMIC DNA]</scope>
    <source>
        <strain evidence="3 4">MIT 97-6194</strain>
    </source>
</reference>